<reference evidence="14 15" key="1">
    <citation type="journal article" date="2012" name="Microbes Environ.">
        <title>Complete genome sequence of Bradyrhizobium sp. S23321: insights into symbiosis evolution in soil oligotrophs.</title>
        <authorList>
            <person name="Okubo T."/>
            <person name="Tsukui T."/>
            <person name="Maita H."/>
            <person name="Okamoto S."/>
            <person name="Oshima K."/>
            <person name="Fujisawa T."/>
            <person name="Saito A."/>
            <person name="Futamata H."/>
            <person name="Hattori R."/>
            <person name="Shimomura Y."/>
            <person name="Haruta S."/>
            <person name="Morimoto S."/>
            <person name="Wang Y."/>
            <person name="Sakai Y."/>
            <person name="Hattori M."/>
            <person name="Aizawa S."/>
            <person name="Nagashima K.V.P."/>
            <person name="Masuda S."/>
            <person name="Hattori T."/>
            <person name="Yamashita A."/>
            <person name="Bao Z."/>
            <person name="Hayatsu M."/>
            <person name="Kajiya-Kanegae H."/>
            <person name="Yoshinaga I."/>
            <person name="Sakamoto K."/>
            <person name="Toyota K."/>
            <person name="Nakao M."/>
            <person name="Kohara M."/>
            <person name="Anda M."/>
            <person name="Niwa R."/>
            <person name="Jung-Hwan P."/>
            <person name="Sameshima-Saito R."/>
            <person name="Tokuda S."/>
            <person name="Yamamoto S."/>
            <person name="Yamamoto S."/>
            <person name="Yokoyama T."/>
            <person name="Akutsu T."/>
            <person name="Nakamura Y."/>
            <person name="Nakahira-Yanaka Y."/>
            <person name="Takada Hoshino Y."/>
            <person name="Hirakawa H."/>
            <person name="Mitsui H."/>
            <person name="Terasawa K."/>
            <person name="Itakura M."/>
            <person name="Sato S."/>
            <person name="Ikeda-Ohtsubo W."/>
            <person name="Sakakura N."/>
            <person name="Kaminuma E."/>
            <person name="Minamisawa K."/>
        </authorList>
    </citation>
    <scope>NUCLEOTIDE SEQUENCE [LARGE SCALE GENOMIC DNA]</scope>
    <source>
        <strain evidence="14 15">S23321</strain>
    </source>
</reference>
<dbReference type="SUPFAM" id="SSF48113">
    <property type="entry name" value="Heme-dependent peroxidases"/>
    <property type="match status" value="1"/>
</dbReference>
<dbReference type="PROSITE" id="PS50292">
    <property type="entry name" value="PEROXIDASE_3"/>
    <property type="match status" value="1"/>
</dbReference>
<dbReference type="GO" id="GO:0006952">
    <property type="term" value="P:defense response"/>
    <property type="evidence" value="ECO:0007669"/>
    <property type="project" value="UniProtKB-KW"/>
</dbReference>
<sequence>MFRAINFFARWDHLPTLLAAANLSVFRDRLREHNLHHTGYGTTSPGWSTGNERWRSANGSFNSLDHPRMGMAGARFGRNFPLPECVPDSGNDLLDPSPRVISQELLARHTFIPATSINLLAAAWIQFETHNWFSHGLPKPGNEFKIPLPPGDDWPEEELIDGCMKIRRTVCDGSTREPWLGATPTFRNLNSHWWDAGQIYGSSRERQMQIRSGVDGKIAVGNDGMLPADPDHQGADLTGFNDNWWVGLGLLHNLFAREHNVICDGLKTRYPTWGDEELFQRARLINAALIAKIHTVEWTPGILGHPALDLSMHANWSGIPNRVLRAVLGKDSEAAYGIIGSPTDQHSAPYAMTEEFTAVYRLHPLVPDKMEVRKLDTTDSKSYDLVDMQGRASRAFMQTHGFVDLLYSFGTAHPGAIRLHNYPNFLRKFTKDDQPLLDVAAIDIMRDRERGVPRYNRFRELVGKKRVTTFEEITSIPGAARKMRAIYKGDVDRVDLMVGLLAEDLPDGFGFSDTAFRIFILMASRRLKSDRFFTDDYRAEVYTDFGLDWIQNNGMKSVLLRHVPQLGPALEGVNNSFAPWNVSGG</sequence>
<dbReference type="PANTHER" id="PTHR11903">
    <property type="entry name" value="PROSTAGLANDIN G/H SYNTHASE"/>
    <property type="match status" value="1"/>
</dbReference>
<keyword evidence="3 14" id="KW-0575">Peroxidase</keyword>
<evidence type="ECO:0000313" key="15">
    <source>
        <dbReference type="Proteomes" id="UP000007886"/>
    </source>
</evidence>
<evidence type="ECO:0000256" key="13">
    <source>
        <dbReference type="ARBA" id="ARBA00023160"/>
    </source>
</evidence>
<dbReference type="InterPro" id="IPR010255">
    <property type="entry name" value="Haem_peroxidase_sf"/>
</dbReference>
<dbReference type="InterPro" id="IPR050783">
    <property type="entry name" value="Oxylipin_biosynth_metab"/>
</dbReference>
<proteinExistence type="predicted"/>
<name>A0AAI8QD77_9BRAD</name>
<dbReference type="GO" id="GO:0004601">
    <property type="term" value="F:peroxidase activity"/>
    <property type="evidence" value="ECO:0007669"/>
    <property type="project" value="UniProtKB-KW"/>
</dbReference>
<dbReference type="InterPro" id="IPR037120">
    <property type="entry name" value="Haem_peroxidase_sf_animal"/>
</dbReference>
<dbReference type="EMBL" id="AP012279">
    <property type="protein sequence ID" value="BAL77109.1"/>
    <property type="molecule type" value="Genomic_DNA"/>
</dbReference>
<dbReference type="PRINTS" id="PR00457">
    <property type="entry name" value="ANPEROXIDASE"/>
</dbReference>
<keyword evidence="2" id="KW-0444">Lipid biosynthesis</keyword>
<organism evidence="14 15">
    <name type="scientific">Bradyrhizobium cosmicum</name>
    <dbReference type="NCBI Taxonomy" id="1404864"/>
    <lineage>
        <taxon>Bacteria</taxon>
        <taxon>Pseudomonadati</taxon>
        <taxon>Pseudomonadota</taxon>
        <taxon>Alphaproteobacteria</taxon>
        <taxon>Hyphomicrobiales</taxon>
        <taxon>Nitrobacteraceae</taxon>
        <taxon>Bradyrhizobium</taxon>
    </lineage>
</organism>
<keyword evidence="5" id="KW-0479">Metal-binding</keyword>
<dbReference type="Pfam" id="PF03098">
    <property type="entry name" value="An_peroxidase"/>
    <property type="match status" value="1"/>
</dbReference>
<dbReference type="InterPro" id="IPR034815">
    <property type="entry name" value="A_dioxygenase"/>
</dbReference>
<protein>
    <submittedName>
        <fullName evidence="14">Haem peroxidase</fullName>
    </submittedName>
</protein>
<comment type="cofactor">
    <cofactor evidence="1">
        <name>Ca(2+)</name>
        <dbReference type="ChEBI" id="CHEBI:29108"/>
    </cofactor>
</comment>
<dbReference type="GO" id="GO:0006979">
    <property type="term" value="P:response to oxidative stress"/>
    <property type="evidence" value="ECO:0007669"/>
    <property type="project" value="InterPro"/>
</dbReference>
<evidence type="ECO:0000256" key="6">
    <source>
        <dbReference type="ARBA" id="ARBA00022767"/>
    </source>
</evidence>
<dbReference type="Gene3D" id="1.10.640.10">
    <property type="entry name" value="Haem peroxidase domain superfamily, animal type"/>
    <property type="match status" value="1"/>
</dbReference>
<dbReference type="GO" id="GO:0046872">
    <property type="term" value="F:metal ion binding"/>
    <property type="evidence" value="ECO:0007669"/>
    <property type="project" value="UniProtKB-KW"/>
</dbReference>
<dbReference type="PANTHER" id="PTHR11903:SF11">
    <property type="entry name" value="ALPHA-DIOXYGENASE 1"/>
    <property type="match status" value="1"/>
</dbReference>
<keyword evidence="11" id="KW-0408">Iron</keyword>
<dbReference type="GO" id="GO:0006633">
    <property type="term" value="P:fatty acid biosynthetic process"/>
    <property type="evidence" value="ECO:0007669"/>
    <property type="project" value="UniProtKB-KW"/>
</dbReference>
<dbReference type="GO" id="GO:0016702">
    <property type="term" value="F:oxidoreductase activity, acting on single donors with incorporation of molecular oxygen, incorporation of two atoms of oxygen"/>
    <property type="evidence" value="ECO:0007669"/>
    <property type="project" value="TreeGrafter"/>
</dbReference>
<dbReference type="GO" id="GO:0020037">
    <property type="term" value="F:heme binding"/>
    <property type="evidence" value="ECO:0007669"/>
    <property type="project" value="InterPro"/>
</dbReference>
<keyword evidence="12" id="KW-0443">Lipid metabolism</keyword>
<evidence type="ECO:0000256" key="2">
    <source>
        <dbReference type="ARBA" id="ARBA00022516"/>
    </source>
</evidence>
<keyword evidence="7" id="KW-0611">Plant defense</keyword>
<evidence type="ECO:0000256" key="12">
    <source>
        <dbReference type="ARBA" id="ARBA00023098"/>
    </source>
</evidence>
<keyword evidence="15" id="KW-1185">Reference proteome</keyword>
<gene>
    <name evidence="14" type="ORF">S23_39140</name>
</gene>
<evidence type="ECO:0000256" key="1">
    <source>
        <dbReference type="ARBA" id="ARBA00001913"/>
    </source>
</evidence>
<accession>A0AAI8QD77</accession>
<dbReference type="CDD" id="cd09818">
    <property type="entry name" value="PIOX_like"/>
    <property type="match status" value="1"/>
</dbReference>
<evidence type="ECO:0000256" key="5">
    <source>
        <dbReference type="ARBA" id="ARBA00022723"/>
    </source>
</evidence>
<evidence type="ECO:0000256" key="3">
    <source>
        <dbReference type="ARBA" id="ARBA00022559"/>
    </source>
</evidence>
<evidence type="ECO:0000256" key="9">
    <source>
        <dbReference type="ARBA" id="ARBA00022964"/>
    </source>
</evidence>
<keyword evidence="8" id="KW-0276">Fatty acid metabolism</keyword>
<dbReference type="AlphaFoldDB" id="A0AAI8QD77"/>
<keyword evidence="6" id="KW-0925">Oxylipin biosynthesis</keyword>
<keyword evidence="4" id="KW-0349">Heme</keyword>
<evidence type="ECO:0000256" key="7">
    <source>
        <dbReference type="ARBA" id="ARBA00022821"/>
    </source>
</evidence>
<keyword evidence="13" id="KW-0275">Fatty acid biosynthesis</keyword>
<dbReference type="GO" id="GO:0031408">
    <property type="term" value="P:oxylipin biosynthetic process"/>
    <property type="evidence" value="ECO:0007669"/>
    <property type="project" value="UniProtKB-KW"/>
</dbReference>
<dbReference type="InterPro" id="IPR019791">
    <property type="entry name" value="Haem_peroxidase_animal"/>
</dbReference>
<keyword evidence="9" id="KW-0223">Dioxygenase</keyword>
<evidence type="ECO:0000313" key="14">
    <source>
        <dbReference type="EMBL" id="BAL77109.1"/>
    </source>
</evidence>
<evidence type="ECO:0000256" key="4">
    <source>
        <dbReference type="ARBA" id="ARBA00022617"/>
    </source>
</evidence>
<evidence type="ECO:0000256" key="11">
    <source>
        <dbReference type="ARBA" id="ARBA00023004"/>
    </source>
</evidence>
<evidence type="ECO:0000256" key="8">
    <source>
        <dbReference type="ARBA" id="ARBA00022832"/>
    </source>
</evidence>
<dbReference type="KEGG" id="brs:S23_39140"/>
<evidence type="ECO:0000256" key="10">
    <source>
        <dbReference type="ARBA" id="ARBA00023002"/>
    </source>
</evidence>
<dbReference type="Proteomes" id="UP000007886">
    <property type="component" value="Chromosome"/>
</dbReference>
<keyword evidence="10" id="KW-0560">Oxidoreductase</keyword>